<evidence type="ECO:0000259" key="1">
    <source>
        <dbReference type="Pfam" id="PF00561"/>
    </source>
</evidence>
<evidence type="ECO:0000313" key="2">
    <source>
        <dbReference type="EMBL" id="MEL4457281.1"/>
    </source>
</evidence>
<reference evidence="2 3" key="1">
    <citation type="submission" date="2024-04" db="EMBL/GenBank/DDBJ databases">
        <title>whole genome sequencing of Lutimonas vermicola strain IMCC1616.</title>
        <authorList>
            <person name="Bae S.S."/>
        </authorList>
    </citation>
    <scope>NUCLEOTIDE SEQUENCE [LARGE SCALE GENOMIC DNA]</scope>
    <source>
        <strain evidence="2 3">IMCC1616</strain>
    </source>
</reference>
<dbReference type="GO" id="GO:0016787">
    <property type="term" value="F:hydrolase activity"/>
    <property type="evidence" value="ECO:0007669"/>
    <property type="project" value="UniProtKB-KW"/>
</dbReference>
<dbReference type="InterPro" id="IPR050266">
    <property type="entry name" value="AB_hydrolase_sf"/>
</dbReference>
<evidence type="ECO:0000313" key="3">
    <source>
        <dbReference type="Proteomes" id="UP001474120"/>
    </source>
</evidence>
<dbReference type="PANTHER" id="PTHR43798">
    <property type="entry name" value="MONOACYLGLYCEROL LIPASE"/>
    <property type="match status" value="1"/>
</dbReference>
<comment type="caution">
    <text evidence="2">The sequence shown here is derived from an EMBL/GenBank/DDBJ whole genome shotgun (WGS) entry which is preliminary data.</text>
</comment>
<dbReference type="InterPro" id="IPR029058">
    <property type="entry name" value="AB_hydrolase_fold"/>
</dbReference>
<protein>
    <submittedName>
        <fullName evidence="2">Alpha/beta fold hydrolase</fullName>
    </submittedName>
</protein>
<keyword evidence="2" id="KW-0378">Hydrolase</keyword>
<gene>
    <name evidence="2" type="ORF">AABB81_15345</name>
</gene>
<proteinExistence type="predicted"/>
<keyword evidence="3" id="KW-1185">Reference proteome</keyword>
<organism evidence="2 3">
    <name type="scientific">Lutimonas vermicola</name>
    <dbReference type="NCBI Taxonomy" id="414288"/>
    <lineage>
        <taxon>Bacteria</taxon>
        <taxon>Pseudomonadati</taxon>
        <taxon>Bacteroidota</taxon>
        <taxon>Flavobacteriia</taxon>
        <taxon>Flavobacteriales</taxon>
        <taxon>Flavobacteriaceae</taxon>
        <taxon>Lutimonas</taxon>
    </lineage>
</organism>
<dbReference type="EMBL" id="JBCDNA010000003">
    <property type="protein sequence ID" value="MEL4457281.1"/>
    <property type="molecule type" value="Genomic_DNA"/>
</dbReference>
<dbReference type="Pfam" id="PF00561">
    <property type="entry name" value="Abhydrolase_1"/>
    <property type="match status" value="1"/>
</dbReference>
<accession>A0ABU9L4B2</accession>
<dbReference type="Proteomes" id="UP001474120">
    <property type="component" value="Unassembled WGS sequence"/>
</dbReference>
<feature type="domain" description="AB hydrolase-1" evidence="1">
    <location>
        <begin position="20"/>
        <end position="245"/>
    </location>
</feature>
<dbReference type="Gene3D" id="3.40.50.1820">
    <property type="entry name" value="alpha/beta hydrolase"/>
    <property type="match status" value="1"/>
</dbReference>
<dbReference type="InterPro" id="IPR000073">
    <property type="entry name" value="AB_hydrolase_1"/>
</dbReference>
<dbReference type="RefSeq" id="WP_342161444.1">
    <property type="nucleotide sequence ID" value="NZ_JBCDNA010000003.1"/>
</dbReference>
<dbReference type="PRINTS" id="PR00111">
    <property type="entry name" value="ABHYDROLASE"/>
</dbReference>
<name>A0ABU9L4B2_9FLAO</name>
<dbReference type="SUPFAM" id="SSF53474">
    <property type="entry name" value="alpha/beta-Hydrolases"/>
    <property type="match status" value="1"/>
</dbReference>
<sequence>MPKLLYKNAKFYYSDQGSGPVLVLLHGFLEDLSMWDDIVGSLRQTHRVICLDLLGHGKTDNLGYIHTMEAQARMLHFLLDHLDIPRCTLIGHSMGGYIALAFAELFPKMVQGICLMNSTALADTEEKKINRDRGIKAVKQNHKTFIRIAIPNLFSEENRSVFLKEIQGTTEKALQMSPQGIIAALEGMKTRTDRTHILEQNNYPVLMVIGKKDPALDYQSSLLQSAVGSVEKVVFEDGHMSHIENKQELIKALSEWGPLRLDL</sequence>